<dbReference type="Pfam" id="PF00856">
    <property type="entry name" value="SET"/>
    <property type="match status" value="1"/>
</dbReference>
<dbReference type="InterPro" id="IPR011990">
    <property type="entry name" value="TPR-like_helical_dom_sf"/>
</dbReference>
<evidence type="ECO:0000256" key="2">
    <source>
        <dbReference type="ARBA" id="ARBA00022771"/>
    </source>
</evidence>
<dbReference type="PANTHER" id="PTHR12197:SF273">
    <property type="entry name" value="MYND-TYPE ZINC FINGER PROTEIN SAMB"/>
    <property type="match status" value="1"/>
</dbReference>
<dbReference type="PROSITE" id="PS50280">
    <property type="entry name" value="SET"/>
    <property type="match status" value="1"/>
</dbReference>
<evidence type="ECO:0000313" key="7">
    <source>
        <dbReference type="Proteomes" id="UP000308671"/>
    </source>
</evidence>
<feature type="domain" description="SET" evidence="5">
    <location>
        <begin position="276"/>
        <end position="568"/>
    </location>
</feature>
<dbReference type="InterPro" id="IPR001214">
    <property type="entry name" value="SET_dom"/>
</dbReference>
<evidence type="ECO:0000256" key="1">
    <source>
        <dbReference type="ARBA" id="ARBA00022723"/>
    </source>
</evidence>
<gene>
    <name evidence="6" type="ORF">BGAL_0450g00040</name>
</gene>
<keyword evidence="3" id="KW-0862">Zinc</keyword>
<sequence length="675" mass="76052">MTSSAPQYSPKKRRLVQPFNLDKPLSYFFHSKDHAQFHCTMDGDSDLEDDTSIFVGRRHELTERLEENPYDLLTYLERASIYSDLGYPDLASGDSYKALLLCDELKDESFEYHEQALEAFKSRLAEGFSENLLKRHVPGLADTGNVSETIERSDFQRLNLDEVDEEVYMQIADKAALRCYQNLSLSLLLCGCLKSAYDFCSRGLKVAPDDEELSQVKDYIFNMAKRRLKTDEVDISELPDQGLVRREIYPWNDHEPNRFSEESLDFLNQELQAISSKVEVRAVELPTLVEAAIVQEEDGHIPTNKQLGLFATDDIQPGETVLEETSVLTVNNRLKDALCDACSTVLPPLGKNSTVVGCPDCYDIMFCNETCLNLALETYHPAICEKDVDTISKDPDPKESPNALYLLLLARALAMSATQEVHPLDLKEVKFIWGDFLDSASNAVPISPKSEPPPVWTLPFSFSSNIATPLHILEKMDIDIFAEIANHDLWILNTLYSKFRGTASARVNTTTGMPEVAAVHPLWCLANHDCDPNVQWEWGGRMKLWCREKRINGKGGVKKGEEIWNHYCDIELPVQERREWAEGSLGGWCMCERCRREAGEIDGEGKAGGKEEASGKEETSRERRLNGFVDEAEDYLTPTGVEVDGKIVERGYVDVKMRSSEKGDVVSNGGKRVAE</sequence>
<evidence type="ECO:0000256" key="3">
    <source>
        <dbReference type="ARBA" id="ARBA00022833"/>
    </source>
</evidence>
<comment type="caution">
    <text evidence="6">The sequence shown here is derived from an EMBL/GenBank/DDBJ whole genome shotgun (WGS) entry which is preliminary data.</text>
</comment>
<dbReference type="GO" id="GO:0005634">
    <property type="term" value="C:nucleus"/>
    <property type="evidence" value="ECO:0007669"/>
    <property type="project" value="TreeGrafter"/>
</dbReference>
<evidence type="ECO:0000313" key="6">
    <source>
        <dbReference type="EMBL" id="THV45788.1"/>
    </source>
</evidence>
<dbReference type="InterPro" id="IPR046341">
    <property type="entry name" value="SET_dom_sf"/>
</dbReference>
<evidence type="ECO:0000256" key="4">
    <source>
        <dbReference type="SAM" id="MobiDB-lite"/>
    </source>
</evidence>
<keyword evidence="2" id="KW-0863">Zinc-finger</keyword>
<keyword evidence="1" id="KW-0479">Metal-binding</keyword>
<keyword evidence="7" id="KW-1185">Reference proteome</keyword>
<protein>
    <recommendedName>
        <fullName evidence="5">SET domain-containing protein</fullName>
    </recommendedName>
</protein>
<dbReference type="InterPro" id="IPR050869">
    <property type="entry name" value="H3K4_H4K5_MeTrfase"/>
</dbReference>
<dbReference type="SUPFAM" id="SSF48452">
    <property type="entry name" value="TPR-like"/>
    <property type="match status" value="1"/>
</dbReference>
<dbReference type="SUPFAM" id="SSF82199">
    <property type="entry name" value="SET domain"/>
    <property type="match status" value="1"/>
</dbReference>
<name>A0A4S8QLU6_9HELO</name>
<dbReference type="Gene3D" id="2.170.270.10">
    <property type="entry name" value="SET domain"/>
    <property type="match status" value="1"/>
</dbReference>
<evidence type="ECO:0000259" key="5">
    <source>
        <dbReference type="PROSITE" id="PS50280"/>
    </source>
</evidence>
<dbReference type="Proteomes" id="UP000308671">
    <property type="component" value="Unassembled WGS sequence"/>
</dbReference>
<proteinExistence type="predicted"/>
<dbReference type="OrthoDB" id="438641at2759"/>
<dbReference type="InterPro" id="IPR002893">
    <property type="entry name" value="Znf_MYND"/>
</dbReference>
<dbReference type="PROSITE" id="PS01360">
    <property type="entry name" value="ZF_MYND_1"/>
    <property type="match status" value="1"/>
</dbReference>
<dbReference type="PANTHER" id="PTHR12197">
    <property type="entry name" value="HISTONE-LYSINE N-METHYLTRANSFERASE SMYD"/>
    <property type="match status" value="1"/>
</dbReference>
<feature type="region of interest" description="Disordered" evidence="4">
    <location>
        <begin position="601"/>
        <end position="624"/>
    </location>
</feature>
<dbReference type="EMBL" id="PQXL01000449">
    <property type="protein sequence ID" value="THV45788.1"/>
    <property type="molecule type" value="Genomic_DNA"/>
</dbReference>
<organism evidence="6 7">
    <name type="scientific">Botrytis galanthina</name>
    <dbReference type="NCBI Taxonomy" id="278940"/>
    <lineage>
        <taxon>Eukaryota</taxon>
        <taxon>Fungi</taxon>
        <taxon>Dikarya</taxon>
        <taxon>Ascomycota</taxon>
        <taxon>Pezizomycotina</taxon>
        <taxon>Leotiomycetes</taxon>
        <taxon>Helotiales</taxon>
        <taxon>Sclerotiniaceae</taxon>
        <taxon>Botrytis</taxon>
    </lineage>
</organism>
<accession>A0A4S8QLU6</accession>
<dbReference type="GO" id="GO:0008270">
    <property type="term" value="F:zinc ion binding"/>
    <property type="evidence" value="ECO:0007669"/>
    <property type="project" value="UniProtKB-KW"/>
</dbReference>
<dbReference type="AlphaFoldDB" id="A0A4S8QLU6"/>
<reference evidence="6 7" key="1">
    <citation type="submission" date="2017-12" db="EMBL/GenBank/DDBJ databases">
        <title>Comparative genomics of Botrytis spp.</title>
        <authorList>
            <person name="Valero-Jimenez C.A."/>
            <person name="Tapia P."/>
            <person name="Veloso J."/>
            <person name="Silva-Moreno E."/>
            <person name="Staats M."/>
            <person name="Valdes J.H."/>
            <person name="Van Kan J.A.L."/>
        </authorList>
    </citation>
    <scope>NUCLEOTIDE SEQUENCE [LARGE SCALE GENOMIC DNA]</scope>
    <source>
        <strain evidence="6 7">MUCL435</strain>
    </source>
</reference>